<dbReference type="SUPFAM" id="SSF57850">
    <property type="entry name" value="RING/U-box"/>
    <property type="match status" value="1"/>
</dbReference>
<dbReference type="InterPro" id="IPR013083">
    <property type="entry name" value="Znf_RING/FYVE/PHD"/>
</dbReference>
<protein>
    <submittedName>
        <fullName evidence="8">E3 ubiquitin protein ligase DRIP2-like isoform X1</fullName>
    </submittedName>
</protein>
<dbReference type="GO" id="GO:0008270">
    <property type="term" value="F:zinc ion binding"/>
    <property type="evidence" value="ECO:0007669"/>
    <property type="project" value="UniProtKB-KW"/>
</dbReference>
<dbReference type="OrthoDB" id="1305878at2759"/>
<dbReference type="InterPro" id="IPR044807">
    <property type="entry name" value="DRIP1-like"/>
</dbReference>
<dbReference type="Gene3D" id="3.10.20.90">
    <property type="entry name" value="Phosphatidylinositol 3-kinase Catalytic Subunit, Chain A, domain 1"/>
    <property type="match status" value="1"/>
</dbReference>
<keyword evidence="3" id="KW-0862">Zinc</keyword>
<dbReference type="PROSITE" id="PS00518">
    <property type="entry name" value="ZF_RING_1"/>
    <property type="match status" value="1"/>
</dbReference>
<dbReference type="Proteomes" id="UP000504608">
    <property type="component" value="Unplaced"/>
</dbReference>
<feature type="compositionally biased region" description="Basic and acidic residues" evidence="5">
    <location>
        <begin position="281"/>
        <end position="291"/>
    </location>
</feature>
<dbReference type="PANTHER" id="PTHR46293:SF1">
    <property type="entry name" value="OS03G0632800 PROTEIN"/>
    <property type="match status" value="1"/>
</dbReference>
<evidence type="ECO:0000259" key="6">
    <source>
        <dbReference type="PROSITE" id="PS50089"/>
    </source>
</evidence>
<accession>A0A6J1KG28</accession>
<reference evidence="8" key="1">
    <citation type="submission" date="2025-08" db="UniProtKB">
        <authorList>
            <consortium name="RefSeq"/>
        </authorList>
    </citation>
    <scope>IDENTIFICATION</scope>
    <source>
        <tissue evidence="8">Young leaves</tissue>
    </source>
</reference>
<evidence type="ECO:0000256" key="3">
    <source>
        <dbReference type="ARBA" id="ARBA00022833"/>
    </source>
</evidence>
<dbReference type="InterPro" id="IPR017907">
    <property type="entry name" value="Znf_RING_CS"/>
</dbReference>
<dbReference type="GO" id="GO:0004842">
    <property type="term" value="F:ubiquitin-protein transferase activity"/>
    <property type="evidence" value="ECO:0007669"/>
    <property type="project" value="InterPro"/>
</dbReference>
<dbReference type="InterPro" id="IPR001841">
    <property type="entry name" value="Znf_RING"/>
</dbReference>
<gene>
    <name evidence="8" type="primary">LOC111493567</name>
</gene>
<evidence type="ECO:0000313" key="7">
    <source>
        <dbReference type="Proteomes" id="UP000504608"/>
    </source>
</evidence>
<sequence>MAGQVVRVKRETLEACMTCPLCKKLLKEATTISLCLHTFCRKCIYEKLSDEEVDCCPVCNIDLGCLPVEKLRPDHNLQDIRAKIFPLKRRKISAPEVSPLASLPIKRKERSLSSLVVNTPKVPMQSGGLTGRRSKNVTRKGAALRGCSFGIEELLKKEEDSGEDHTASSSSSDYLNKTVRHRRQDSSMAEPSNGLRHEDLEHNVEAVEGKADLWTPLNCLVEAANRTKSTKPNFQGSSMAKLEPSFVADGDLDAQETKEKVLLLGTPNYGLYMPKTRTKEHGSNFKAKDNHNNGTTSLPESTKRKRLRATARNKAAASGELGSQAQVVLDASAAKCGRKNPIWFTLIASDDSFRKGGCPLPQISTSYLRIKDGKMPVSSIQKYLVKKLDLKSEAEVEILCRGQPVLPTQQLQNLVDLWFRTASTAKKIPASVGSSAKDFVMVLSYCRKVQTP</sequence>
<name>A0A6J1KG28_CUCMA</name>
<keyword evidence="2 4" id="KW-0863">Zinc-finger</keyword>
<dbReference type="Gene3D" id="3.30.40.10">
    <property type="entry name" value="Zinc/RING finger domain, C3HC4 (zinc finger)"/>
    <property type="match status" value="1"/>
</dbReference>
<organism evidence="7 8">
    <name type="scientific">Cucurbita maxima</name>
    <name type="common">Pumpkin</name>
    <name type="synonym">Winter squash</name>
    <dbReference type="NCBI Taxonomy" id="3661"/>
    <lineage>
        <taxon>Eukaryota</taxon>
        <taxon>Viridiplantae</taxon>
        <taxon>Streptophyta</taxon>
        <taxon>Embryophyta</taxon>
        <taxon>Tracheophyta</taxon>
        <taxon>Spermatophyta</taxon>
        <taxon>Magnoliopsida</taxon>
        <taxon>eudicotyledons</taxon>
        <taxon>Gunneridae</taxon>
        <taxon>Pentapetalae</taxon>
        <taxon>rosids</taxon>
        <taxon>fabids</taxon>
        <taxon>Cucurbitales</taxon>
        <taxon>Cucurbitaceae</taxon>
        <taxon>Cucurbiteae</taxon>
        <taxon>Cucurbita</taxon>
    </lineage>
</organism>
<feature type="region of interest" description="Disordered" evidence="5">
    <location>
        <begin position="281"/>
        <end position="306"/>
    </location>
</feature>
<dbReference type="GeneID" id="111493567"/>
<keyword evidence="7" id="KW-1185">Reference proteome</keyword>
<feature type="region of interest" description="Disordered" evidence="5">
    <location>
        <begin position="158"/>
        <end position="197"/>
    </location>
</feature>
<keyword evidence="1" id="KW-0479">Metal-binding</keyword>
<dbReference type="AlphaFoldDB" id="A0A6J1KG28"/>
<evidence type="ECO:0000256" key="5">
    <source>
        <dbReference type="SAM" id="MobiDB-lite"/>
    </source>
</evidence>
<evidence type="ECO:0000256" key="4">
    <source>
        <dbReference type="PROSITE-ProRule" id="PRU00175"/>
    </source>
</evidence>
<proteinExistence type="predicted"/>
<dbReference type="SMART" id="SM00184">
    <property type="entry name" value="RING"/>
    <property type="match status" value="1"/>
</dbReference>
<dbReference type="KEGG" id="cmax:111493567"/>
<dbReference type="RefSeq" id="XP_022999084.1">
    <property type="nucleotide sequence ID" value="XM_023143316.1"/>
</dbReference>
<dbReference type="PROSITE" id="PS50089">
    <property type="entry name" value="ZF_RING_2"/>
    <property type="match status" value="1"/>
</dbReference>
<evidence type="ECO:0000256" key="2">
    <source>
        <dbReference type="ARBA" id="ARBA00022771"/>
    </source>
</evidence>
<dbReference type="CDD" id="cd16525">
    <property type="entry name" value="RING-HC_PCGF"/>
    <property type="match status" value="1"/>
</dbReference>
<evidence type="ECO:0000313" key="8">
    <source>
        <dbReference type="RefSeq" id="XP_022999084.1"/>
    </source>
</evidence>
<dbReference type="Pfam" id="PF13923">
    <property type="entry name" value="zf-C3HC4_2"/>
    <property type="match status" value="1"/>
</dbReference>
<evidence type="ECO:0000256" key="1">
    <source>
        <dbReference type="ARBA" id="ARBA00022723"/>
    </source>
</evidence>
<dbReference type="PANTHER" id="PTHR46293">
    <property type="entry name" value="E3 UBIQUITIN PROTEIN LIGASE DRIP1"/>
    <property type="match status" value="1"/>
</dbReference>
<feature type="domain" description="RING-type" evidence="6">
    <location>
        <begin position="19"/>
        <end position="60"/>
    </location>
</feature>